<gene>
    <name evidence="1" type="ORF">KIL84_015727</name>
</gene>
<dbReference type="AlphaFoldDB" id="A0A9D3WTN0"/>
<evidence type="ECO:0000313" key="1">
    <source>
        <dbReference type="EMBL" id="KAH1166555.1"/>
    </source>
</evidence>
<proteinExistence type="predicted"/>
<protein>
    <submittedName>
        <fullName evidence="1">Uncharacterized protein</fullName>
    </submittedName>
</protein>
<dbReference type="Proteomes" id="UP000827986">
    <property type="component" value="Unassembled WGS sequence"/>
</dbReference>
<accession>A0A9D3WTN0</accession>
<name>A0A9D3WTN0_9SAUR</name>
<evidence type="ECO:0000313" key="2">
    <source>
        <dbReference type="Proteomes" id="UP000827986"/>
    </source>
</evidence>
<reference evidence="1" key="1">
    <citation type="submission" date="2021-09" db="EMBL/GenBank/DDBJ databases">
        <title>The genome of Mauremys mutica provides insights into the evolution of semi-aquatic lifestyle.</title>
        <authorList>
            <person name="Gong S."/>
            <person name="Gao Y."/>
        </authorList>
    </citation>
    <scope>NUCLEOTIDE SEQUENCE</scope>
    <source>
        <strain evidence="1">MM-2020</strain>
        <tissue evidence="1">Muscle</tissue>
    </source>
</reference>
<sequence>MEFDDAPISPAPVDLKRFPSFPNVSSSPSSLPDDCHQIQELLQTIANALEIPLEE</sequence>
<dbReference type="EMBL" id="JAHDVG010000487">
    <property type="protein sequence ID" value="KAH1166555.1"/>
    <property type="molecule type" value="Genomic_DNA"/>
</dbReference>
<comment type="caution">
    <text evidence="1">The sequence shown here is derived from an EMBL/GenBank/DDBJ whole genome shotgun (WGS) entry which is preliminary data.</text>
</comment>
<keyword evidence="2" id="KW-1185">Reference proteome</keyword>
<feature type="non-terminal residue" evidence="1">
    <location>
        <position position="55"/>
    </location>
</feature>
<organism evidence="1 2">
    <name type="scientific">Mauremys mutica</name>
    <name type="common">yellowpond turtle</name>
    <dbReference type="NCBI Taxonomy" id="74926"/>
    <lineage>
        <taxon>Eukaryota</taxon>
        <taxon>Metazoa</taxon>
        <taxon>Chordata</taxon>
        <taxon>Craniata</taxon>
        <taxon>Vertebrata</taxon>
        <taxon>Euteleostomi</taxon>
        <taxon>Archelosauria</taxon>
        <taxon>Testudinata</taxon>
        <taxon>Testudines</taxon>
        <taxon>Cryptodira</taxon>
        <taxon>Durocryptodira</taxon>
        <taxon>Testudinoidea</taxon>
        <taxon>Geoemydidae</taxon>
        <taxon>Geoemydinae</taxon>
        <taxon>Mauremys</taxon>
    </lineage>
</organism>